<dbReference type="Pfam" id="PF01554">
    <property type="entry name" value="MatE"/>
    <property type="match status" value="1"/>
</dbReference>
<dbReference type="GO" id="GO:0016020">
    <property type="term" value="C:membrane"/>
    <property type="evidence" value="ECO:0007669"/>
    <property type="project" value="InterPro"/>
</dbReference>
<protein>
    <submittedName>
        <fullName evidence="3">Uncharacterized protein</fullName>
    </submittedName>
</protein>
<name>A0A834LDG8_RHOSS</name>
<dbReference type="EMBL" id="WJXA01000010">
    <property type="protein sequence ID" value="KAF7130006.1"/>
    <property type="molecule type" value="Genomic_DNA"/>
</dbReference>
<reference evidence="3" key="1">
    <citation type="submission" date="2019-11" db="EMBL/GenBank/DDBJ databases">
        <authorList>
            <person name="Liu Y."/>
            <person name="Hou J."/>
            <person name="Li T.-Q."/>
            <person name="Guan C.-H."/>
            <person name="Wu X."/>
            <person name="Wu H.-Z."/>
            <person name="Ling F."/>
            <person name="Zhang R."/>
            <person name="Shi X.-G."/>
            <person name="Ren J.-P."/>
            <person name="Chen E.-F."/>
            <person name="Sun J.-M."/>
        </authorList>
    </citation>
    <scope>NUCLEOTIDE SEQUENCE</scope>
    <source>
        <strain evidence="3">Adult_tree_wgs_1</strain>
        <tissue evidence="3">Leaves</tissue>
    </source>
</reference>
<evidence type="ECO:0000256" key="1">
    <source>
        <dbReference type="ARBA" id="ARBA00010199"/>
    </source>
</evidence>
<proteinExistence type="inferred from homology"/>
<accession>A0A834LDG8</accession>
<keyword evidence="2" id="KW-1133">Transmembrane helix</keyword>
<comment type="similarity">
    <text evidence="1">Belongs to the multi antimicrobial extrusion (MATE) (TC 2.A.66.1) family.</text>
</comment>
<dbReference type="GO" id="GO:0042910">
    <property type="term" value="F:xenobiotic transmembrane transporter activity"/>
    <property type="evidence" value="ECO:0007669"/>
    <property type="project" value="InterPro"/>
</dbReference>
<evidence type="ECO:0000313" key="4">
    <source>
        <dbReference type="Proteomes" id="UP000626092"/>
    </source>
</evidence>
<evidence type="ECO:0000256" key="2">
    <source>
        <dbReference type="SAM" id="Phobius"/>
    </source>
</evidence>
<dbReference type="OrthoDB" id="2126698at2759"/>
<feature type="transmembrane region" description="Helical" evidence="2">
    <location>
        <begin position="90"/>
        <end position="115"/>
    </location>
</feature>
<keyword evidence="2" id="KW-0812">Transmembrane</keyword>
<dbReference type="Proteomes" id="UP000626092">
    <property type="component" value="Unassembled WGS sequence"/>
</dbReference>
<sequence length="132" mass="14312">MPSNGTAAAAAEEAKQPLLDYSSTAVRSKYGDRKDDHDLDLAQRVWIESRKLWHIVGPSMFSRLTSYSMLVITQAFAGHLGDHELAAVSIASNIVVGFNFGFLVLLHSLLSILILMTGNLKNAEVAVDALSI</sequence>
<dbReference type="PANTHER" id="PTHR11206">
    <property type="entry name" value="MULTIDRUG RESISTANCE PROTEIN"/>
    <property type="match status" value="1"/>
</dbReference>
<evidence type="ECO:0000313" key="3">
    <source>
        <dbReference type="EMBL" id="KAF7130006.1"/>
    </source>
</evidence>
<dbReference type="InterPro" id="IPR002528">
    <property type="entry name" value="MATE_fam"/>
</dbReference>
<dbReference type="GO" id="GO:0015297">
    <property type="term" value="F:antiporter activity"/>
    <property type="evidence" value="ECO:0007669"/>
    <property type="project" value="InterPro"/>
</dbReference>
<organism evidence="3 4">
    <name type="scientific">Rhododendron simsii</name>
    <name type="common">Sims's rhododendron</name>
    <dbReference type="NCBI Taxonomy" id="118357"/>
    <lineage>
        <taxon>Eukaryota</taxon>
        <taxon>Viridiplantae</taxon>
        <taxon>Streptophyta</taxon>
        <taxon>Embryophyta</taxon>
        <taxon>Tracheophyta</taxon>
        <taxon>Spermatophyta</taxon>
        <taxon>Magnoliopsida</taxon>
        <taxon>eudicotyledons</taxon>
        <taxon>Gunneridae</taxon>
        <taxon>Pentapetalae</taxon>
        <taxon>asterids</taxon>
        <taxon>Ericales</taxon>
        <taxon>Ericaceae</taxon>
        <taxon>Ericoideae</taxon>
        <taxon>Rhodoreae</taxon>
        <taxon>Rhododendron</taxon>
    </lineage>
</organism>
<keyword evidence="2" id="KW-0472">Membrane</keyword>
<gene>
    <name evidence="3" type="ORF">RHSIM_Rhsim10G0169900</name>
</gene>
<dbReference type="AlphaFoldDB" id="A0A834LDG8"/>
<keyword evidence="4" id="KW-1185">Reference proteome</keyword>
<comment type="caution">
    <text evidence="3">The sequence shown here is derived from an EMBL/GenBank/DDBJ whole genome shotgun (WGS) entry which is preliminary data.</text>
</comment>